<dbReference type="Proteomes" id="UP001633002">
    <property type="component" value="Unassembled WGS sequence"/>
</dbReference>
<name>A0ABD3HYN9_9MARC</name>
<feature type="region of interest" description="Disordered" evidence="1">
    <location>
        <begin position="303"/>
        <end position="351"/>
    </location>
</feature>
<dbReference type="AlphaFoldDB" id="A0ABD3HYN9"/>
<feature type="compositionally biased region" description="Acidic residues" evidence="1">
    <location>
        <begin position="324"/>
        <end position="334"/>
    </location>
</feature>
<organism evidence="2 3">
    <name type="scientific">Riccia sorocarpa</name>
    <dbReference type="NCBI Taxonomy" id="122646"/>
    <lineage>
        <taxon>Eukaryota</taxon>
        <taxon>Viridiplantae</taxon>
        <taxon>Streptophyta</taxon>
        <taxon>Embryophyta</taxon>
        <taxon>Marchantiophyta</taxon>
        <taxon>Marchantiopsida</taxon>
        <taxon>Marchantiidae</taxon>
        <taxon>Marchantiales</taxon>
        <taxon>Ricciaceae</taxon>
        <taxon>Riccia</taxon>
    </lineage>
</organism>
<evidence type="ECO:0000313" key="2">
    <source>
        <dbReference type="EMBL" id="KAL3695210.1"/>
    </source>
</evidence>
<dbReference type="EMBL" id="JBJQOH010000002">
    <property type="protein sequence ID" value="KAL3695210.1"/>
    <property type="molecule type" value="Genomic_DNA"/>
</dbReference>
<proteinExistence type="predicted"/>
<reference evidence="2 3" key="1">
    <citation type="submission" date="2024-09" db="EMBL/GenBank/DDBJ databases">
        <title>Chromosome-scale assembly of Riccia sorocarpa.</title>
        <authorList>
            <person name="Paukszto L."/>
        </authorList>
    </citation>
    <scope>NUCLEOTIDE SEQUENCE [LARGE SCALE GENOMIC DNA]</scope>
    <source>
        <strain evidence="2">LP-2024</strain>
        <tissue evidence="2">Aerial parts of the thallus</tissue>
    </source>
</reference>
<feature type="region of interest" description="Disordered" evidence="1">
    <location>
        <begin position="23"/>
        <end position="42"/>
    </location>
</feature>
<protein>
    <submittedName>
        <fullName evidence="2">Uncharacterized protein</fullName>
    </submittedName>
</protein>
<comment type="caution">
    <text evidence="2">The sequence shown here is derived from an EMBL/GenBank/DDBJ whole genome shotgun (WGS) entry which is preliminary data.</text>
</comment>
<evidence type="ECO:0000313" key="3">
    <source>
        <dbReference type="Proteomes" id="UP001633002"/>
    </source>
</evidence>
<accession>A0ABD3HYN9</accession>
<gene>
    <name evidence="2" type="ORF">R1sor_009286</name>
</gene>
<evidence type="ECO:0000256" key="1">
    <source>
        <dbReference type="SAM" id="MobiDB-lite"/>
    </source>
</evidence>
<keyword evidence="3" id="KW-1185">Reference proteome</keyword>
<sequence length="440" mass="49729">MDSHASAAMKPPRNIKQEACFKQSTIDKMPPPKPPAKLKGTTKIPTVRKSRTVTPKDLDISLTVRIPGEDVRDETFDKLAAFIQEDARMGMICFERGDAHLSGMLSIKSSSTRMLKQDIRKAIGSAEDGPLGGSICVKLPKDKGLHTVVGIIGYVYCLNDKKEAQFRMFQKNITEVQMEEERRRMHWIHGASEIKNGLQLTPQNVLNRALQFRKYRDKSPISTMFRKCLKQMLQTGQFILALKWTSMPTLSLDLMIKRTERLWMACVAPQTVTINDIDQICFGYSRPDLHFRSTHRTELMITDGRNGDIKPNPLNDLDMPMLEAADDDDDDAADGTDLAPRNTQDLPADRPLQHVQVLNPVQPTAENEDDCQETVDIDAYVRDRYDRQNIMRDLLDAGYTMMFREPTTVAKPPINQDPPAVNHRDIPGMNGGLPAYISLH</sequence>